<protein>
    <submittedName>
        <fullName evidence="1">Uncharacterized protein</fullName>
    </submittedName>
</protein>
<dbReference type="Proteomes" id="UP001144978">
    <property type="component" value="Unassembled WGS sequence"/>
</dbReference>
<reference evidence="1" key="1">
    <citation type="submission" date="2022-08" db="EMBL/GenBank/DDBJ databases">
        <title>Genome Sequence of Pycnoporus sanguineus.</title>
        <authorList>
            <person name="Buettner E."/>
        </authorList>
    </citation>
    <scope>NUCLEOTIDE SEQUENCE</scope>
    <source>
        <strain evidence="1">CG-C14</strain>
    </source>
</reference>
<comment type="caution">
    <text evidence="1">The sequence shown here is derived from an EMBL/GenBank/DDBJ whole genome shotgun (WGS) entry which is preliminary data.</text>
</comment>
<keyword evidence="2" id="KW-1185">Reference proteome</keyword>
<evidence type="ECO:0000313" key="1">
    <source>
        <dbReference type="EMBL" id="KAJ2956547.1"/>
    </source>
</evidence>
<dbReference type="EMBL" id="JANSHE010007769">
    <property type="protein sequence ID" value="KAJ2956547.1"/>
    <property type="molecule type" value="Genomic_DNA"/>
</dbReference>
<organism evidence="1 2">
    <name type="scientific">Trametes sanguinea</name>
    <dbReference type="NCBI Taxonomy" id="158606"/>
    <lineage>
        <taxon>Eukaryota</taxon>
        <taxon>Fungi</taxon>
        <taxon>Dikarya</taxon>
        <taxon>Basidiomycota</taxon>
        <taxon>Agaricomycotina</taxon>
        <taxon>Agaricomycetes</taxon>
        <taxon>Polyporales</taxon>
        <taxon>Polyporaceae</taxon>
        <taxon>Trametes</taxon>
    </lineage>
</organism>
<gene>
    <name evidence="1" type="ORF">NUW54_g14659</name>
</gene>
<accession>A0ACC1MBY5</accession>
<sequence>MGYNALTYTYLVELFPFHARAKGIAVFQWWGRAAGFFNQFVNPIGIQNAGWKYYISYCIFLLFEAVFVWFLFPETSNRSLEELAFLFEGEKIREEQQKRIEEEVQESRAPIPDNASDKESALHVEHSKI</sequence>
<evidence type="ECO:0000313" key="2">
    <source>
        <dbReference type="Proteomes" id="UP001144978"/>
    </source>
</evidence>
<name>A0ACC1MBY5_9APHY</name>
<proteinExistence type="predicted"/>